<name>A0AB34K3X3_PRYPA</name>
<dbReference type="AlphaFoldDB" id="A0AB34K3X3"/>
<protein>
    <submittedName>
        <fullName evidence="2">Uncharacterized protein</fullName>
    </submittedName>
</protein>
<organism evidence="2 3">
    <name type="scientific">Prymnesium parvum</name>
    <name type="common">Toxic golden alga</name>
    <dbReference type="NCBI Taxonomy" id="97485"/>
    <lineage>
        <taxon>Eukaryota</taxon>
        <taxon>Haptista</taxon>
        <taxon>Haptophyta</taxon>
        <taxon>Prymnesiophyceae</taxon>
        <taxon>Prymnesiales</taxon>
        <taxon>Prymnesiaceae</taxon>
        <taxon>Prymnesium</taxon>
    </lineage>
</organism>
<evidence type="ECO:0000313" key="2">
    <source>
        <dbReference type="EMBL" id="KAL1529124.1"/>
    </source>
</evidence>
<feature type="chain" id="PRO_5044238066" evidence="1">
    <location>
        <begin position="19"/>
        <end position="275"/>
    </location>
</feature>
<keyword evidence="3" id="KW-1185">Reference proteome</keyword>
<reference evidence="2 3" key="1">
    <citation type="journal article" date="2024" name="Science">
        <title>Giant polyketide synthase enzymes in the biosynthesis of giant marine polyether toxins.</title>
        <authorList>
            <person name="Fallon T.R."/>
            <person name="Shende V.V."/>
            <person name="Wierzbicki I.H."/>
            <person name="Pendleton A.L."/>
            <person name="Watervoot N.F."/>
            <person name="Auber R.P."/>
            <person name="Gonzalez D.J."/>
            <person name="Wisecaver J.H."/>
            <person name="Moore B.S."/>
        </authorList>
    </citation>
    <scope>NUCLEOTIDE SEQUENCE [LARGE SCALE GENOMIC DNA]</scope>
    <source>
        <strain evidence="2 3">12B1</strain>
    </source>
</reference>
<dbReference type="EMBL" id="JBGBPQ010000001">
    <property type="protein sequence ID" value="KAL1529124.1"/>
    <property type="molecule type" value="Genomic_DNA"/>
</dbReference>
<sequence length="275" mass="29851">MLLAAPLILFSSLLPQRSYVCPAPAQKACAHARSPPLCMGRAERRASAKRAKKGSAGARGAPFTQDILSRDAVLSKLREVPVFGLLADMSDDGRPSYVQAADGASCFFMDPREAERECAKLGSSLQVHGISLDQVYFDPSVRLKASPDGVREANTVVQNHGLKLPLFAIDGLTLKDKPTGVVSTPLFFSKSELLEFARTCMDAPEEQVLLTELDVVVQKMLNGPVGPLRDCKLFPTATSLVAMDQQANKNRQQLFPGQSSKEVPDVFKGLFSKFQ</sequence>
<accession>A0AB34K3X3</accession>
<proteinExistence type="predicted"/>
<gene>
    <name evidence="2" type="ORF">AB1Y20_000084</name>
</gene>
<comment type="caution">
    <text evidence="2">The sequence shown here is derived from an EMBL/GenBank/DDBJ whole genome shotgun (WGS) entry which is preliminary data.</text>
</comment>
<evidence type="ECO:0000256" key="1">
    <source>
        <dbReference type="SAM" id="SignalP"/>
    </source>
</evidence>
<keyword evidence="1" id="KW-0732">Signal</keyword>
<evidence type="ECO:0000313" key="3">
    <source>
        <dbReference type="Proteomes" id="UP001515480"/>
    </source>
</evidence>
<feature type="signal peptide" evidence="1">
    <location>
        <begin position="1"/>
        <end position="18"/>
    </location>
</feature>
<dbReference type="Proteomes" id="UP001515480">
    <property type="component" value="Unassembled WGS sequence"/>
</dbReference>